<feature type="compositionally biased region" description="Pro residues" evidence="1">
    <location>
        <begin position="126"/>
        <end position="138"/>
    </location>
</feature>
<accession>A0ABP4R203</accession>
<keyword evidence="2" id="KW-1133">Transmembrane helix</keyword>
<feature type="transmembrane region" description="Helical" evidence="2">
    <location>
        <begin position="39"/>
        <end position="60"/>
    </location>
</feature>
<gene>
    <name evidence="3" type="ORF">GCM10009744_16560</name>
</gene>
<evidence type="ECO:0000313" key="4">
    <source>
        <dbReference type="Proteomes" id="UP001501319"/>
    </source>
</evidence>
<sequence length="271" mass="28441">MTDELKDKLQQLVSDPPPPTGLPSDAVFARVRTVRRRRAGGAAILATAAVLAVAVAAGNLTNLNSAPPVTNTPSPTPIVTGPPTITPTSPGSPGSVAGSINTLPPAENTNTLPPTDRSSPTTKPSSPTPSAPAAPPGPYKLDFSFATSTDGLTGRINVVASGDVLLPEFEKGGLFESSNFHDHLLYSEYWWGDGTHVVEDRYGGIFCPAKTSSMKKVSGKGVRQMAPHKFAKAGEYQFAYRVTYCTPSGPVQFARAWNITVFDPASPSPKP</sequence>
<protein>
    <submittedName>
        <fullName evidence="3">Uncharacterized protein</fullName>
    </submittedName>
</protein>
<dbReference type="RefSeq" id="WP_344110360.1">
    <property type="nucleotide sequence ID" value="NZ_BAAANE010000004.1"/>
</dbReference>
<organism evidence="3 4">
    <name type="scientific">Kribbella alba</name>
    <dbReference type="NCBI Taxonomy" id="190197"/>
    <lineage>
        <taxon>Bacteria</taxon>
        <taxon>Bacillati</taxon>
        <taxon>Actinomycetota</taxon>
        <taxon>Actinomycetes</taxon>
        <taxon>Propionibacteriales</taxon>
        <taxon>Kribbellaceae</taxon>
        <taxon>Kribbella</taxon>
    </lineage>
</organism>
<feature type="region of interest" description="Disordered" evidence="1">
    <location>
        <begin position="1"/>
        <end position="26"/>
    </location>
</feature>
<keyword evidence="2" id="KW-0472">Membrane</keyword>
<feature type="region of interest" description="Disordered" evidence="1">
    <location>
        <begin position="62"/>
        <end position="140"/>
    </location>
</feature>
<comment type="caution">
    <text evidence="3">The sequence shown here is derived from an EMBL/GenBank/DDBJ whole genome shotgun (WGS) entry which is preliminary data.</text>
</comment>
<evidence type="ECO:0000313" key="3">
    <source>
        <dbReference type="EMBL" id="GAA1629287.1"/>
    </source>
</evidence>
<dbReference type="EMBL" id="BAAANE010000004">
    <property type="protein sequence ID" value="GAA1629287.1"/>
    <property type="molecule type" value="Genomic_DNA"/>
</dbReference>
<name>A0ABP4R203_9ACTN</name>
<feature type="compositionally biased region" description="Polar residues" evidence="1">
    <location>
        <begin position="98"/>
        <end position="112"/>
    </location>
</feature>
<proteinExistence type="predicted"/>
<evidence type="ECO:0000256" key="1">
    <source>
        <dbReference type="SAM" id="MobiDB-lite"/>
    </source>
</evidence>
<dbReference type="Proteomes" id="UP001501319">
    <property type="component" value="Unassembled WGS sequence"/>
</dbReference>
<keyword evidence="2" id="KW-0812">Transmembrane</keyword>
<reference evidence="4" key="1">
    <citation type="journal article" date="2019" name="Int. J. Syst. Evol. Microbiol.">
        <title>The Global Catalogue of Microorganisms (GCM) 10K type strain sequencing project: providing services to taxonomists for standard genome sequencing and annotation.</title>
        <authorList>
            <consortium name="The Broad Institute Genomics Platform"/>
            <consortium name="The Broad Institute Genome Sequencing Center for Infectious Disease"/>
            <person name="Wu L."/>
            <person name="Ma J."/>
        </authorList>
    </citation>
    <scope>NUCLEOTIDE SEQUENCE [LARGE SCALE GENOMIC DNA]</scope>
    <source>
        <strain evidence="4">JCM 14306</strain>
    </source>
</reference>
<evidence type="ECO:0000256" key="2">
    <source>
        <dbReference type="SAM" id="Phobius"/>
    </source>
</evidence>
<keyword evidence="4" id="KW-1185">Reference proteome</keyword>
<feature type="compositionally biased region" description="Low complexity" evidence="1">
    <location>
        <begin position="113"/>
        <end position="125"/>
    </location>
</feature>
<feature type="compositionally biased region" description="Low complexity" evidence="1">
    <location>
        <begin position="77"/>
        <end position="96"/>
    </location>
</feature>
<feature type="compositionally biased region" description="Polar residues" evidence="1">
    <location>
        <begin position="62"/>
        <end position="71"/>
    </location>
</feature>